<dbReference type="InterPro" id="IPR036514">
    <property type="entry name" value="SGNH_hydro_sf"/>
</dbReference>
<reference evidence="6" key="1">
    <citation type="submission" date="2015-04" db="UniProtKB">
        <authorList>
            <consortium name="EnsemblPlants"/>
        </authorList>
    </citation>
    <scope>IDENTIFICATION</scope>
</reference>
<dbReference type="EnsemblPlants" id="OMERI06G04350.1">
    <property type="protein sequence ID" value="OMERI06G04350.1"/>
    <property type="gene ID" value="OMERI06G04350"/>
</dbReference>
<keyword evidence="3" id="KW-0378">Hydrolase</keyword>
<sequence>MTTCLYGTTVALRVMARRGSALAAAVVGGGGVLVVCCLCWCAVQPALAGGGGGGDGGMRCKYNAMFVFGDSLADTGNICVNKSAAATLLLTFAQPPYGMTYFGHPTCRCSDGRLVVDFLAQELGLPLLPPSKRSGGGGDFRRGANMAIVGATALDFDFLKSIGLGYPIWNNGAMNVQLHWFHHLLPSICATQPQGCRAYLSKSLFLFGSLGGNDYNAMLFFGFTVDQARNYTPKIVDTIITGKLIAMGAAEIVVPGVMPVGCFPLYLTMLRSSNESDYDEHGCLRPLNDLAIHHNALLQARLAGLQARYRSPAPVRIMYADYYTMVAQMLHTPARFGFRSGMTACCGAGGGEYNYEFEARCGMKGAAACRDPSRHVCWDGVHTTEAANRLVAGGWLRGPYCHPPILHH</sequence>
<dbReference type="AlphaFoldDB" id="A0A0E0DX75"/>
<comment type="similarity">
    <text evidence="1">Belongs to the 'GDSL' lipolytic enzyme family.</text>
</comment>
<keyword evidence="5" id="KW-0812">Transmembrane</keyword>
<feature type="transmembrane region" description="Helical" evidence="5">
    <location>
        <begin position="21"/>
        <end position="43"/>
    </location>
</feature>
<evidence type="ECO:0008006" key="8">
    <source>
        <dbReference type="Google" id="ProtNLM"/>
    </source>
</evidence>
<dbReference type="Gene3D" id="3.40.50.1110">
    <property type="entry name" value="SGNH hydrolase"/>
    <property type="match status" value="1"/>
</dbReference>
<dbReference type="GO" id="GO:0016298">
    <property type="term" value="F:lipase activity"/>
    <property type="evidence" value="ECO:0007669"/>
    <property type="project" value="InterPro"/>
</dbReference>
<keyword evidence="7" id="KW-1185">Reference proteome</keyword>
<evidence type="ECO:0000256" key="1">
    <source>
        <dbReference type="ARBA" id="ARBA00008668"/>
    </source>
</evidence>
<dbReference type="Pfam" id="PF00657">
    <property type="entry name" value="Lipase_GDSL"/>
    <property type="match status" value="1"/>
</dbReference>
<keyword evidence="2" id="KW-0732">Signal</keyword>
<accession>A0A0E0DX75</accession>
<keyword evidence="5" id="KW-0472">Membrane</keyword>
<evidence type="ECO:0000313" key="7">
    <source>
        <dbReference type="Proteomes" id="UP000008021"/>
    </source>
</evidence>
<dbReference type="PANTHER" id="PTHR22835">
    <property type="entry name" value="ZINC FINGER FYVE DOMAIN CONTAINING PROTEIN"/>
    <property type="match status" value="1"/>
</dbReference>
<dbReference type="GO" id="GO:0006629">
    <property type="term" value="P:lipid metabolic process"/>
    <property type="evidence" value="ECO:0007669"/>
    <property type="project" value="InterPro"/>
</dbReference>
<dbReference type="SUPFAM" id="SSF52266">
    <property type="entry name" value="SGNH hydrolase"/>
    <property type="match status" value="1"/>
</dbReference>
<evidence type="ECO:0000313" key="6">
    <source>
        <dbReference type="EnsemblPlants" id="OMERI06G04350.1"/>
    </source>
</evidence>
<dbReference type="CDD" id="cd01837">
    <property type="entry name" value="SGNH_plant_lipase_like"/>
    <property type="match status" value="1"/>
</dbReference>
<keyword evidence="5" id="KW-1133">Transmembrane helix</keyword>
<dbReference type="PROSITE" id="PS01098">
    <property type="entry name" value="LIPASE_GDSL_SER"/>
    <property type="match status" value="1"/>
</dbReference>
<dbReference type="PANTHER" id="PTHR22835:SF237">
    <property type="entry name" value="OS06G0156700 PROTEIN"/>
    <property type="match status" value="1"/>
</dbReference>
<dbReference type="STRING" id="40149.A0A0E0DX75"/>
<dbReference type="InterPro" id="IPR001087">
    <property type="entry name" value="GDSL"/>
</dbReference>
<evidence type="ECO:0000256" key="5">
    <source>
        <dbReference type="SAM" id="Phobius"/>
    </source>
</evidence>
<protein>
    <recommendedName>
        <fullName evidence="8">Esterase</fullName>
    </recommendedName>
</protein>
<proteinExistence type="inferred from homology"/>
<reference evidence="6" key="2">
    <citation type="submission" date="2018-05" db="EMBL/GenBank/DDBJ databases">
        <title>OmerRS3 (Oryza meridionalis Reference Sequence Version 3).</title>
        <authorList>
            <person name="Zhang J."/>
            <person name="Kudrna D."/>
            <person name="Lee S."/>
            <person name="Talag J."/>
            <person name="Welchert J."/>
            <person name="Wing R.A."/>
        </authorList>
    </citation>
    <scope>NUCLEOTIDE SEQUENCE [LARGE SCALE GENOMIC DNA]</scope>
    <source>
        <strain evidence="6">cv. OR44</strain>
    </source>
</reference>
<dbReference type="Gramene" id="OMERI06G04350.1">
    <property type="protein sequence ID" value="OMERI06G04350.1"/>
    <property type="gene ID" value="OMERI06G04350"/>
</dbReference>
<dbReference type="Proteomes" id="UP000008021">
    <property type="component" value="Chromosome 6"/>
</dbReference>
<name>A0A0E0DX75_9ORYZ</name>
<evidence type="ECO:0000256" key="2">
    <source>
        <dbReference type="ARBA" id="ARBA00022729"/>
    </source>
</evidence>
<dbReference type="HOGENOM" id="CLU_015101_2_1_1"/>
<keyword evidence="4" id="KW-0325">Glycoprotein</keyword>
<evidence type="ECO:0000256" key="4">
    <source>
        <dbReference type="ARBA" id="ARBA00023180"/>
    </source>
</evidence>
<organism evidence="6">
    <name type="scientific">Oryza meridionalis</name>
    <dbReference type="NCBI Taxonomy" id="40149"/>
    <lineage>
        <taxon>Eukaryota</taxon>
        <taxon>Viridiplantae</taxon>
        <taxon>Streptophyta</taxon>
        <taxon>Embryophyta</taxon>
        <taxon>Tracheophyta</taxon>
        <taxon>Spermatophyta</taxon>
        <taxon>Magnoliopsida</taxon>
        <taxon>Liliopsida</taxon>
        <taxon>Poales</taxon>
        <taxon>Poaceae</taxon>
        <taxon>BOP clade</taxon>
        <taxon>Oryzoideae</taxon>
        <taxon>Oryzeae</taxon>
        <taxon>Oryzinae</taxon>
        <taxon>Oryza</taxon>
    </lineage>
</organism>
<dbReference type="InterPro" id="IPR008265">
    <property type="entry name" value="Lipase_GDSL_AS"/>
</dbReference>
<evidence type="ECO:0000256" key="3">
    <source>
        <dbReference type="ARBA" id="ARBA00022801"/>
    </source>
</evidence>
<dbReference type="InterPro" id="IPR035669">
    <property type="entry name" value="SGNH_plant_lipase-like"/>
</dbReference>